<evidence type="ECO:0000313" key="6">
    <source>
        <dbReference type="EMBL" id="RGV32094.1"/>
    </source>
</evidence>
<dbReference type="Proteomes" id="UP000283589">
    <property type="component" value="Unassembled WGS sequence"/>
</dbReference>
<organism evidence="6 7">
    <name type="scientific">Butyricimonas virosa</name>
    <dbReference type="NCBI Taxonomy" id="544645"/>
    <lineage>
        <taxon>Bacteria</taxon>
        <taxon>Pseudomonadati</taxon>
        <taxon>Bacteroidota</taxon>
        <taxon>Bacteroidia</taxon>
        <taxon>Bacteroidales</taxon>
        <taxon>Odoribacteraceae</taxon>
        <taxon>Butyricimonas</taxon>
    </lineage>
</organism>
<keyword evidence="2" id="KW-0812">Transmembrane</keyword>
<reference evidence="6 7" key="1">
    <citation type="submission" date="2018-08" db="EMBL/GenBank/DDBJ databases">
        <title>A genome reference for cultivated species of the human gut microbiota.</title>
        <authorList>
            <person name="Zou Y."/>
            <person name="Xue W."/>
            <person name="Luo G."/>
        </authorList>
    </citation>
    <scope>NUCLEOTIDE SEQUENCE [LARGE SCALE GENOMIC DNA]</scope>
    <source>
        <strain evidence="6 7">AF14-49</strain>
    </source>
</reference>
<dbReference type="PANTHER" id="PTHR36985:SF1">
    <property type="entry name" value="TRANSLOCATION AND ASSEMBLY MODULE SUBUNIT TAMB"/>
    <property type="match status" value="1"/>
</dbReference>
<sequence>MIGLVFLAFAAYMALMTPFVQTRLVDYFTRILEERTGTTISIGRVEFRPIESLILNDVFVRDCRQDTLVFCERLVMKVDSVSFVKRRFTITEAAFEKAKFNLWIERRQDGGESLTNVEQLINSFSSSKADTVPQTSSGWNVNLTQVILKDCRFRYIESDYEPTDYGINWTDVECRNLNVRIFGIDFSNKQYRAKIDGLRFREKSGFEVTNMGGEVVASDDNLLITNTFIQTKQSKVYLDTLEYNWVPEHDYWRNFTTRMQQRYVFTDSRVNFDDLAYFNGKLLGMHNTVFGSGVVFNTINNLEGRDLEVYLGDKSVLHGSFASHGLPAFFETDFNIDFTDTKVSPPELEAIYMPWLESHYVKIPEILHKYDVFTFDGNFQGKIEDFAIKARTTTPGMVGSVLFNCVMDNIGDIRYDGWFGLGQVQFGFLTGQSFLGRGSFFGKFDGVLGDSISRFNLSSDIRRLQLFDREIRNLRLTLGTEDDHLYLLSSVKNDSLQADILLDYVMGDTLSLAKTEGYVNVRQWDEWAPSVFGESESVEFDFSGTLKQSEDNRWVELLVPGLKYENSRGTWSTDSLKFSTTILGEYSFTQLQSDVADVTMEGFFHSLEVTDLWNSFLVSYLPDYKYAVDKTLPEGTSLMLDVHLNDINPFLKVAYPQLKLSRGGNLACEYHYADHQVELSLVADTISYGDFKLRDSRMKLNGDGINLHCTYTADELKYMNFGKLYNVRNVIEVNTNNVSERLTWCNWERESYSGSFSANLRLLKYGDRHLTQVFIHPSTFVMADSTWHVARSMILKEDNDIFVNNFEISRGEQRFRLWGRVTDNPRDVLSLEFHDFSLTEFNKILFDNKLQLFGQVNGEVRIQDLYKDNLIYANVNVNQWGVNRDTLGVLDLNSRWDASNSALEISMVNRMKERTPIGVFGYYKPSTDSLNVNLELSRIEVNYLAGYFPDMLKGGEGAISGNLVMKGTTQKASIDGFLEMDSVSLTVAGLNTAFKVDDRLPVKNNRVVLDNFKIYDAKGHASVCSGYYDLNSNLYDVSLKFNNFRVLNTKANQNDTFYGQLYITGQTRMNNLSGGGALSVNLKPEAHSVLYIPLTSALMEEDGSFLHFINNRQPDGGRRPAEERVSLVSNFDLNANIEINNNLEVQIIFDPTIGDILKTVGSGNLRFGLGKDNELDMFGEYKIEKGDYLFTLSNLINKKFVLNPGGSIRWNGSPYDATIDVSAIYNLRTSLSDLLAGTTTTVDKTTKVPVECELKLGENLMNPNVQFGINFPFLDVQMRSLMQSFFSSQDEINKQMFSLLILNKFYTPDYVEKDAELEERNTGYQMGVTTASELLSNQLSRWLSQISNNFDIGFSYRPGDQVTTNEFELALSTQIWNNRVTISANGNMMEKAKTNSNTSITGDFDVDVKLNRQGTLHLKAYSHTDEKITYNATETVQGVGVSYQETFDTFRELFRKYLAIFKRKKRPSTFMQSSDNKQ</sequence>
<proteinExistence type="predicted"/>
<evidence type="ECO:0000259" key="5">
    <source>
        <dbReference type="Pfam" id="PF04357"/>
    </source>
</evidence>
<evidence type="ECO:0000256" key="1">
    <source>
        <dbReference type="ARBA" id="ARBA00004167"/>
    </source>
</evidence>
<gene>
    <name evidence="6" type="ORF">DWW18_15325</name>
</gene>
<evidence type="ECO:0000256" key="2">
    <source>
        <dbReference type="ARBA" id="ARBA00022692"/>
    </source>
</evidence>
<dbReference type="GO" id="GO:0005886">
    <property type="term" value="C:plasma membrane"/>
    <property type="evidence" value="ECO:0007669"/>
    <property type="project" value="InterPro"/>
</dbReference>
<dbReference type="PANTHER" id="PTHR36985">
    <property type="entry name" value="TRANSLOCATION AND ASSEMBLY MODULE SUBUNIT TAMB"/>
    <property type="match status" value="1"/>
</dbReference>
<evidence type="ECO:0000256" key="3">
    <source>
        <dbReference type="ARBA" id="ARBA00022989"/>
    </source>
</evidence>
<keyword evidence="3" id="KW-1133">Transmembrane helix</keyword>
<feature type="domain" description="Translocation and assembly module TamB C-terminal" evidence="5">
    <location>
        <begin position="1025"/>
        <end position="1447"/>
    </location>
</feature>
<dbReference type="STRING" id="1121130.GCA_000519105_02764"/>
<evidence type="ECO:0000313" key="7">
    <source>
        <dbReference type="Proteomes" id="UP000283589"/>
    </source>
</evidence>
<dbReference type="EMBL" id="QRZA01000024">
    <property type="protein sequence ID" value="RGV32094.1"/>
    <property type="molecule type" value="Genomic_DNA"/>
</dbReference>
<dbReference type="GO" id="GO:0009306">
    <property type="term" value="P:protein secretion"/>
    <property type="evidence" value="ECO:0007669"/>
    <property type="project" value="InterPro"/>
</dbReference>
<dbReference type="InterPro" id="IPR007452">
    <property type="entry name" value="TamB_C"/>
</dbReference>
<name>A0A412WX57_9BACT</name>
<comment type="subcellular location">
    <subcellularLocation>
        <location evidence="1">Membrane</location>
        <topology evidence="1">Single-pass membrane protein</topology>
    </subcellularLocation>
</comment>
<dbReference type="Pfam" id="PF04357">
    <property type="entry name" value="TamB"/>
    <property type="match status" value="1"/>
</dbReference>
<evidence type="ECO:0000256" key="4">
    <source>
        <dbReference type="ARBA" id="ARBA00023136"/>
    </source>
</evidence>
<keyword evidence="4" id="KW-0472">Membrane</keyword>
<dbReference type="RefSeq" id="WP_118261128.1">
    <property type="nucleotide sequence ID" value="NZ_CALBWO010000005.1"/>
</dbReference>
<protein>
    <recommendedName>
        <fullName evidence="5">Translocation and assembly module TamB C-terminal domain-containing protein</fullName>
    </recommendedName>
</protein>
<comment type="caution">
    <text evidence="6">The sequence shown here is derived from an EMBL/GenBank/DDBJ whole genome shotgun (WGS) entry which is preliminary data.</text>
</comment>
<accession>A0A412WX57</accession>